<dbReference type="NCBIfam" id="TIGR03311">
    <property type="entry name" value="Se_dep_XDH"/>
    <property type="match status" value="1"/>
</dbReference>
<keyword evidence="4" id="KW-0560">Oxidoreductase</keyword>
<feature type="region of interest" description="Disordered" evidence="2">
    <location>
        <begin position="857"/>
        <end position="879"/>
    </location>
</feature>
<dbReference type="SUPFAM" id="SSF54665">
    <property type="entry name" value="CO dehydrogenase molybdoprotein N-domain-like"/>
    <property type="match status" value="1"/>
</dbReference>
<dbReference type="InterPro" id="IPR017697">
    <property type="entry name" value="Xdh"/>
</dbReference>
<gene>
    <name evidence="4" type="primary">xdh</name>
    <name evidence="4" type="ORF">ENR23_12245</name>
</gene>
<evidence type="ECO:0000259" key="3">
    <source>
        <dbReference type="PROSITE" id="PS51085"/>
    </source>
</evidence>
<dbReference type="Gene3D" id="3.10.20.30">
    <property type="match status" value="1"/>
</dbReference>
<protein>
    <submittedName>
        <fullName evidence="4">Selenium-dependent xanthine dehydrogenase</fullName>
        <ecNumber evidence="4">1.17.1.4</ecNumber>
    </submittedName>
</protein>
<dbReference type="InterPro" id="IPR016208">
    <property type="entry name" value="Ald_Oxase/xanthine_DH-like"/>
</dbReference>
<feature type="domain" description="2Fe-2S ferredoxin-type" evidence="3">
    <location>
        <begin position="2"/>
        <end position="79"/>
    </location>
</feature>
<dbReference type="SMART" id="SM01008">
    <property type="entry name" value="Ald_Xan_dh_C"/>
    <property type="match status" value="1"/>
</dbReference>
<dbReference type="PROSITE" id="PS51085">
    <property type="entry name" value="2FE2S_FER_2"/>
    <property type="match status" value="1"/>
</dbReference>
<dbReference type="EMBL" id="DSQF01000025">
    <property type="protein sequence ID" value="HGZ44163.1"/>
    <property type="molecule type" value="Genomic_DNA"/>
</dbReference>
<sequence>MPRVALTVNGRPAEAEVADGASLLDLLRGPLAITSPKRGCAPAGQCGACVALVDGEPRATCRVPALEAAGRAVVTVEGLPAEERALFARAFASAHAVQCGFCLPGIVMRARHLLEREPAPSREAIARALDDHLCRCTGWVRIVDAIEWVARARRGEPLPPETPDGGVGDSPERFEARAAVLGERPFVDDLARPGMLFGALRLSDHARARIVRVDVTRALAHPGVVAVVTARDVPGERWNGLIVEDWPVLVAEGEEARCVGDVLAAVAAESEAAARAAAALVEVEAEPLPAVLDAEAALADGAPQVNPRHANLLARSHLQRGDPQAALAASAHVVSGTWRTQRVEHLFLEPESALATPLPDGRIHLHTHGQGVFDDRRQVARILGIPEERVSVELVPSGGAFGGKEDLTVQGHAALLAWRTGRPVRLTLSRAESIRIHPKRHPMRIDLTAGCDAEGRLTAVRARLLGDSGAYASVGAKVLERAAGHVCGPYEVPHVEVEARAVYTHHPPCGAMRGFGVPQAAFAIEGALDLLAAKCGLDRWEIRWRNAIDAGGTLTTGQRLGKSVGLRRTLWAVRERWQALARAGRRAGIACGLKNSGLGNGVVEWGKARLVVQPDGTVAIHQGYTEMGQGLFTVLRQFAAEVTGLPASRFVPRVDSTFALGCGQTTGSRATLFAGRAVTSAARKLRADLDAGRTLAELAGAVYAADERVDDTTPFGRLDPPVKTHTTYGFATQIVVLDADGRVERVIAAHDVGRAVNPALCRAQIEGAVHMGLGYALTEELPCADGMPVTFSLYQLGPLRARDMPEVEVLLVEEPEPEGPFGAKGLGEIGLVPTAAAVASALEAYDGVRRTTLPMKDSPAARACSTGKIRSPIPRERWR</sequence>
<comment type="caution">
    <text evidence="4">The sequence shown here is derived from an EMBL/GenBank/DDBJ whole genome shotgun (WGS) entry which is preliminary data.</text>
</comment>
<dbReference type="CDD" id="cd00207">
    <property type="entry name" value="fer2"/>
    <property type="match status" value="1"/>
</dbReference>
<dbReference type="InterPro" id="IPR036010">
    <property type="entry name" value="2Fe-2S_ferredoxin-like_sf"/>
</dbReference>
<evidence type="ECO:0000313" key="4">
    <source>
        <dbReference type="EMBL" id="HGZ44163.1"/>
    </source>
</evidence>
<dbReference type="Gene3D" id="3.30.365.10">
    <property type="entry name" value="Aldehyde oxidase/xanthine dehydrogenase, molybdopterin binding domain"/>
    <property type="match status" value="6"/>
</dbReference>
<dbReference type="GO" id="GO:0051536">
    <property type="term" value="F:iron-sulfur cluster binding"/>
    <property type="evidence" value="ECO:0007669"/>
    <property type="project" value="InterPro"/>
</dbReference>
<accession>A0A832I7Q7</accession>
<dbReference type="Gene3D" id="1.10.150.120">
    <property type="entry name" value="[2Fe-2S]-binding domain"/>
    <property type="match status" value="1"/>
</dbReference>
<dbReference type="InterPro" id="IPR036856">
    <property type="entry name" value="Ald_Oxase/Xan_DH_a/b_sf"/>
</dbReference>
<evidence type="ECO:0000256" key="2">
    <source>
        <dbReference type="SAM" id="MobiDB-lite"/>
    </source>
</evidence>
<dbReference type="AlphaFoldDB" id="A0A832I7Q7"/>
<dbReference type="InterPro" id="IPR037165">
    <property type="entry name" value="AldOxase/xan_DH_Mopterin-bd_sf"/>
</dbReference>
<dbReference type="InterPro" id="IPR036884">
    <property type="entry name" value="2Fe-2S-bd_dom_sf"/>
</dbReference>
<proteinExistence type="inferred from homology"/>
<dbReference type="GO" id="GO:0005506">
    <property type="term" value="F:iron ion binding"/>
    <property type="evidence" value="ECO:0007669"/>
    <property type="project" value="InterPro"/>
</dbReference>
<dbReference type="InterPro" id="IPR001041">
    <property type="entry name" value="2Fe-2S_ferredoxin-type"/>
</dbReference>
<reference evidence="4" key="1">
    <citation type="journal article" date="2020" name="mSystems">
        <title>Genome- and Community-Level Interaction Insights into Carbon Utilization and Element Cycling Functions of Hydrothermarchaeota in Hydrothermal Sediment.</title>
        <authorList>
            <person name="Zhou Z."/>
            <person name="Liu Y."/>
            <person name="Xu W."/>
            <person name="Pan J."/>
            <person name="Luo Z.H."/>
            <person name="Li M."/>
        </authorList>
    </citation>
    <scope>NUCLEOTIDE SEQUENCE [LARGE SCALE GENOMIC DNA]</scope>
    <source>
        <strain evidence="4">SpSt-381</strain>
    </source>
</reference>
<name>A0A832I7Q7_UNCEI</name>
<dbReference type="PANTHER" id="PTHR11908">
    <property type="entry name" value="XANTHINE DEHYDROGENASE"/>
    <property type="match status" value="1"/>
</dbReference>
<dbReference type="SUPFAM" id="SSF56003">
    <property type="entry name" value="Molybdenum cofactor-binding domain"/>
    <property type="match status" value="1"/>
</dbReference>
<dbReference type="GO" id="GO:0004854">
    <property type="term" value="F:xanthine dehydrogenase activity"/>
    <property type="evidence" value="ECO:0007669"/>
    <property type="project" value="UniProtKB-EC"/>
</dbReference>
<dbReference type="SUPFAM" id="SSF54292">
    <property type="entry name" value="2Fe-2S ferredoxin-like"/>
    <property type="match status" value="1"/>
</dbReference>
<dbReference type="InterPro" id="IPR012675">
    <property type="entry name" value="Beta-grasp_dom_sf"/>
</dbReference>
<dbReference type="InterPro" id="IPR000674">
    <property type="entry name" value="Ald_Oxase/Xan_DH_a/b"/>
</dbReference>
<dbReference type="InterPro" id="IPR008274">
    <property type="entry name" value="AldOxase/xan_DH_MoCoBD1"/>
</dbReference>
<organism evidence="4">
    <name type="scientific">Eiseniibacteriota bacterium</name>
    <dbReference type="NCBI Taxonomy" id="2212470"/>
    <lineage>
        <taxon>Bacteria</taxon>
        <taxon>Candidatus Eiseniibacteriota</taxon>
    </lineage>
</organism>
<dbReference type="InterPro" id="IPR046867">
    <property type="entry name" value="AldOxase/xan_DH_MoCoBD2"/>
</dbReference>
<dbReference type="Pfam" id="PF01315">
    <property type="entry name" value="Ald_Xan_dh_C"/>
    <property type="match status" value="1"/>
</dbReference>
<comment type="similarity">
    <text evidence="1">Belongs to the xanthine dehydrogenase family.</text>
</comment>
<dbReference type="Gene3D" id="3.90.1170.50">
    <property type="entry name" value="Aldehyde oxidase/xanthine dehydrogenase, a/b hammerhead"/>
    <property type="match status" value="1"/>
</dbReference>
<dbReference type="Pfam" id="PF20256">
    <property type="entry name" value="MoCoBD_2"/>
    <property type="match status" value="1"/>
</dbReference>
<evidence type="ECO:0000256" key="1">
    <source>
        <dbReference type="ARBA" id="ARBA00006849"/>
    </source>
</evidence>
<dbReference type="SUPFAM" id="SSF47741">
    <property type="entry name" value="CO dehydrogenase ISP C-domain like"/>
    <property type="match status" value="1"/>
</dbReference>
<dbReference type="Pfam" id="PF01799">
    <property type="entry name" value="Fer2_2"/>
    <property type="match status" value="1"/>
</dbReference>
<dbReference type="InterPro" id="IPR002888">
    <property type="entry name" value="2Fe-2S-bd"/>
</dbReference>
<dbReference type="PANTHER" id="PTHR11908:SF157">
    <property type="entry name" value="XANTHINE DEHYDROGENASE SUBUNIT D-RELATED"/>
    <property type="match status" value="1"/>
</dbReference>
<dbReference type="EC" id="1.17.1.4" evidence="4"/>
<dbReference type="Pfam" id="PF02738">
    <property type="entry name" value="MoCoBD_1"/>
    <property type="match status" value="1"/>
</dbReference>